<dbReference type="EMBL" id="GBXM01073523">
    <property type="protein sequence ID" value="JAH35054.1"/>
    <property type="molecule type" value="Transcribed_RNA"/>
</dbReference>
<dbReference type="PROSITE" id="PS51257">
    <property type="entry name" value="PROKAR_LIPOPROTEIN"/>
    <property type="match status" value="1"/>
</dbReference>
<dbReference type="AlphaFoldDB" id="A0A0E9S0S7"/>
<protein>
    <submittedName>
        <fullName evidence="1">Uncharacterized protein</fullName>
    </submittedName>
</protein>
<reference evidence="1" key="2">
    <citation type="journal article" date="2015" name="Fish Shellfish Immunol.">
        <title>Early steps in the European eel (Anguilla anguilla)-Vibrio vulnificus interaction in the gills: Role of the RtxA13 toxin.</title>
        <authorList>
            <person name="Callol A."/>
            <person name="Pajuelo D."/>
            <person name="Ebbesson L."/>
            <person name="Teles M."/>
            <person name="MacKenzie S."/>
            <person name="Amaro C."/>
        </authorList>
    </citation>
    <scope>NUCLEOTIDE SEQUENCE</scope>
</reference>
<name>A0A0E9S0S7_ANGAN</name>
<reference evidence="1" key="1">
    <citation type="submission" date="2014-11" db="EMBL/GenBank/DDBJ databases">
        <authorList>
            <person name="Amaro Gonzalez C."/>
        </authorList>
    </citation>
    <scope>NUCLEOTIDE SEQUENCE</scope>
</reference>
<evidence type="ECO:0000313" key="1">
    <source>
        <dbReference type="EMBL" id="JAH35054.1"/>
    </source>
</evidence>
<proteinExistence type="predicted"/>
<organism evidence="1">
    <name type="scientific">Anguilla anguilla</name>
    <name type="common">European freshwater eel</name>
    <name type="synonym">Muraena anguilla</name>
    <dbReference type="NCBI Taxonomy" id="7936"/>
    <lineage>
        <taxon>Eukaryota</taxon>
        <taxon>Metazoa</taxon>
        <taxon>Chordata</taxon>
        <taxon>Craniata</taxon>
        <taxon>Vertebrata</taxon>
        <taxon>Euteleostomi</taxon>
        <taxon>Actinopterygii</taxon>
        <taxon>Neopterygii</taxon>
        <taxon>Teleostei</taxon>
        <taxon>Anguilliformes</taxon>
        <taxon>Anguillidae</taxon>
        <taxon>Anguilla</taxon>
    </lineage>
</organism>
<accession>A0A0E9S0S7</accession>
<sequence length="41" mass="4561">MNYCMRQTDLVIAAALGFSCCPPLSQTNAESTQELIEFHNI</sequence>